<gene>
    <name evidence="3" type="ORF">JCR33_20665</name>
</gene>
<dbReference type="PANTHER" id="PTHR44051:SF2">
    <property type="entry name" value="HYPOTHETICAL GLUTATHIONE S-TRANSFERASE LIKE PROTEIN"/>
    <property type="match status" value="1"/>
</dbReference>
<organism evidence="3 4">
    <name type="scientific">Acuticoccus mangrovi</name>
    <dbReference type="NCBI Taxonomy" id="2796142"/>
    <lineage>
        <taxon>Bacteria</taxon>
        <taxon>Pseudomonadati</taxon>
        <taxon>Pseudomonadota</taxon>
        <taxon>Alphaproteobacteria</taxon>
        <taxon>Hyphomicrobiales</taxon>
        <taxon>Amorphaceae</taxon>
        <taxon>Acuticoccus</taxon>
    </lineage>
</organism>
<feature type="domain" description="GST C-terminal" evidence="2">
    <location>
        <begin position="89"/>
        <end position="218"/>
    </location>
</feature>
<dbReference type="PROSITE" id="PS50405">
    <property type="entry name" value="GST_CTER"/>
    <property type="match status" value="1"/>
</dbReference>
<name>A0A934INF3_9HYPH</name>
<dbReference type="RefSeq" id="WP_198884034.1">
    <property type="nucleotide sequence ID" value="NZ_JAEKJA010000024.1"/>
</dbReference>
<dbReference type="PANTHER" id="PTHR44051">
    <property type="entry name" value="GLUTATHIONE S-TRANSFERASE-RELATED"/>
    <property type="match status" value="1"/>
</dbReference>
<dbReference type="InterPro" id="IPR036282">
    <property type="entry name" value="Glutathione-S-Trfase_C_sf"/>
</dbReference>
<dbReference type="SUPFAM" id="SSF47616">
    <property type="entry name" value="GST C-terminal domain-like"/>
    <property type="match status" value="1"/>
</dbReference>
<evidence type="ECO:0000259" key="2">
    <source>
        <dbReference type="PROSITE" id="PS50405"/>
    </source>
</evidence>
<dbReference type="Gene3D" id="1.20.1050.10">
    <property type="match status" value="1"/>
</dbReference>
<dbReference type="AlphaFoldDB" id="A0A934INF3"/>
<feature type="domain" description="GST N-terminal" evidence="1">
    <location>
        <begin position="1"/>
        <end position="83"/>
    </location>
</feature>
<dbReference type="Pfam" id="PF13410">
    <property type="entry name" value="GST_C_2"/>
    <property type="match status" value="1"/>
</dbReference>
<dbReference type="SFLD" id="SFLDS00019">
    <property type="entry name" value="Glutathione_Transferase_(cytos"/>
    <property type="match status" value="1"/>
</dbReference>
<evidence type="ECO:0000313" key="3">
    <source>
        <dbReference type="EMBL" id="MBJ3778126.1"/>
    </source>
</evidence>
<evidence type="ECO:0000313" key="4">
    <source>
        <dbReference type="Proteomes" id="UP000609531"/>
    </source>
</evidence>
<dbReference type="InterPro" id="IPR040079">
    <property type="entry name" value="Glutathione_S-Trfase"/>
</dbReference>
<dbReference type="SUPFAM" id="SSF52833">
    <property type="entry name" value="Thioredoxin-like"/>
    <property type="match status" value="1"/>
</dbReference>
<keyword evidence="4" id="KW-1185">Reference proteome</keyword>
<proteinExistence type="predicted"/>
<dbReference type="PROSITE" id="PS50404">
    <property type="entry name" value="GST_NTER"/>
    <property type="match status" value="1"/>
</dbReference>
<accession>A0A934INF3</accession>
<dbReference type="EMBL" id="JAEKJA010000024">
    <property type="protein sequence ID" value="MBJ3778126.1"/>
    <property type="molecule type" value="Genomic_DNA"/>
</dbReference>
<dbReference type="SFLD" id="SFLDG00358">
    <property type="entry name" value="Main_(cytGST)"/>
    <property type="match status" value="1"/>
</dbReference>
<sequence>MIELYDYILSDDAYKARLLLSFLGLEYTARKVDMHPGREHLTAAFRASVTPQSRLPVLRDGELRLTGPLAVLSYLAMRYDPARTWLPDDAVEQAKVLDWMAFAEREMAPIGALRLARFSDDTLLAGPGAVLPAARNAMAILDDHLAGEGGGERAWLVGERPTVADVAVFGTAAVAPDAGVMIEDYPAVWRWMGRFRHLPGFIVMPGVFPVIPELVEPA</sequence>
<dbReference type="Gene3D" id="3.40.30.10">
    <property type="entry name" value="Glutaredoxin"/>
    <property type="match status" value="1"/>
</dbReference>
<dbReference type="InterPro" id="IPR004045">
    <property type="entry name" value="Glutathione_S-Trfase_N"/>
</dbReference>
<dbReference type="Proteomes" id="UP000609531">
    <property type="component" value="Unassembled WGS sequence"/>
</dbReference>
<dbReference type="InterPro" id="IPR010987">
    <property type="entry name" value="Glutathione-S-Trfase_C-like"/>
</dbReference>
<comment type="caution">
    <text evidence="3">The sequence shown here is derived from an EMBL/GenBank/DDBJ whole genome shotgun (WGS) entry which is preliminary data.</text>
</comment>
<dbReference type="InterPro" id="IPR036249">
    <property type="entry name" value="Thioredoxin-like_sf"/>
</dbReference>
<reference evidence="3" key="1">
    <citation type="submission" date="2020-12" db="EMBL/GenBank/DDBJ databases">
        <title>Bacterial taxonomy.</title>
        <authorList>
            <person name="Pan X."/>
        </authorList>
    </citation>
    <scope>NUCLEOTIDE SEQUENCE</scope>
    <source>
        <strain evidence="3">B2012</strain>
    </source>
</reference>
<dbReference type="Pfam" id="PF13417">
    <property type="entry name" value="GST_N_3"/>
    <property type="match status" value="1"/>
</dbReference>
<protein>
    <submittedName>
        <fullName evidence="3">Glutathione S-transferase family protein</fullName>
    </submittedName>
</protein>
<evidence type="ECO:0000259" key="1">
    <source>
        <dbReference type="PROSITE" id="PS50404"/>
    </source>
</evidence>